<dbReference type="OrthoDB" id="4571002at2"/>
<organism evidence="2 3">
    <name type="scientific">Cryobacterium melibiosiphilum</name>
    <dbReference type="NCBI Taxonomy" id="995039"/>
    <lineage>
        <taxon>Bacteria</taxon>
        <taxon>Bacillati</taxon>
        <taxon>Actinomycetota</taxon>
        <taxon>Actinomycetes</taxon>
        <taxon>Micrococcales</taxon>
        <taxon>Microbacteriaceae</taxon>
        <taxon>Cryobacterium</taxon>
    </lineage>
</organism>
<keyword evidence="3" id="KW-1185">Reference proteome</keyword>
<sequence>MEHEGKALAADEFDDRHHRNPAVASVHTRAVVTWLAIFPMAAIGMTVLSVVVPSWPPVLKALVLTVFVVPAAVYFAVPRLLMLHSVIRTAQATSFRR</sequence>
<keyword evidence="1" id="KW-1133">Transmembrane helix</keyword>
<keyword evidence="1" id="KW-0472">Membrane</keyword>
<reference evidence="2 3" key="1">
    <citation type="submission" date="2018-09" db="EMBL/GenBank/DDBJ databases">
        <title>Novel species of Cryobacterium.</title>
        <authorList>
            <person name="Liu Q."/>
            <person name="Xin Y.-H."/>
        </authorList>
    </citation>
    <scope>NUCLEOTIDE SEQUENCE [LARGE SCALE GENOMIC DNA]</scope>
    <source>
        <strain evidence="2 3">Hh39</strain>
    </source>
</reference>
<gene>
    <name evidence="2" type="ORF">D6T64_13735</name>
</gene>
<evidence type="ECO:0000256" key="1">
    <source>
        <dbReference type="SAM" id="Phobius"/>
    </source>
</evidence>
<dbReference type="Proteomes" id="UP000272015">
    <property type="component" value="Unassembled WGS sequence"/>
</dbReference>
<accession>A0A3A5MBZ2</accession>
<feature type="transmembrane region" description="Helical" evidence="1">
    <location>
        <begin position="31"/>
        <end position="52"/>
    </location>
</feature>
<feature type="transmembrane region" description="Helical" evidence="1">
    <location>
        <begin position="58"/>
        <end position="77"/>
    </location>
</feature>
<dbReference type="AlphaFoldDB" id="A0A3A5MBZ2"/>
<evidence type="ECO:0000313" key="2">
    <source>
        <dbReference type="EMBL" id="RJT87657.1"/>
    </source>
</evidence>
<protein>
    <submittedName>
        <fullName evidence="2">Uncharacterized protein</fullName>
    </submittedName>
</protein>
<proteinExistence type="predicted"/>
<evidence type="ECO:0000313" key="3">
    <source>
        <dbReference type="Proteomes" id="UP000272015"/>
    </source>
</evidence>
<keyword evidence="1" id="KW-0812">Transmembrane</keyword>
<name>A0A3A5MBZ2_9MICO</name>
<comment type="caution">
    <text evidence="2">The sequence shown here is derived from an EMBL/GenBank/DDBJ whole genome shotgun (WGS) entry which is preliminary data.</text>
</comment>
<dbReference type="EMBL" id="QZVS01000088">
    <property type="protein sequence ID" value="RJT87657.1"/>
    <property type="molecule type" value="Genomic_DNA"/>
</dbReference>